<sequence>MRVRRALTIAIATPVLLAVIGMNGASAASPPKPSADGSTVRSEPTADKGRHETSDRKHGRIKMDPEEEMEGGLIGNIAGELLGRS</sequence>
<dbReference type="EMBL" id="BNDY01000002">
    <property type="protein sequence ID" value="GHI37760.1"/>
    <property type="molecule type" value="Genomic_DNA"/>
</dbReference>
<evidence type="ECO:0000256" key="2">
    <source>
        <dbReference type="SAM" id="SignalP"/>
    </source>
</evidence>
<feature type="signal peptide" evidence="2">
    <location>
        <begin position="1"/>
        <end position="27"/>
    </location>
</feature>
<evidence type="ECO:0000313" key="3">
    <source>
        <dbReference type="EMBL" id="GHI37760.1"/>
    </source>
</evidence>
<gene>
    <name evidence="3" type="ORF">Sviol_21680</name>
</gene>
<feature type="compositionally biased region" description="Basic and acidic residues" evidence="1">
    <location>
        <begin position="44"/>
        <end position="64"/>
    </location>
</feature>
<keyword evidence="4" id="KW-1185">Reference proteome</keyword>
<evidence type="ECO:0000256" key="1">
    <source>
        <dbReference type="SAM" id="MobiDB-lite"/>
    </source>
</evidence>
<feature type="region of interest" description="Disordered" evidence="1">
    <location>
        <begin position="24"/>
        <end position="85"/>
    </location>
</feature>
<proteinExistence type="predicted"/>
<evidence type="ECO:0008006" key="5">
    <source>
        <dbReference type="Google" id="ProtNLM"/>
    </source>
</evidence>
<reference evidence="3" key="1">
    <citation type="submission" date="2024-05" db="EMBL/GenBank/DDBJ databases">
        <title>Whole genome shotgun sequence of Streptomyces violascens NBRC 12920.</title>
        <authorList>
            <person name="Komaki H."/>
            <person name="Tamura T."/>
        </authorList>
    </citation>
    <scope>NUCLEOTIDE SEQUENCE</scope>
    <source>
        <strain evidence="3">NBRC 12920</strain>
    </source>
</reference>
<name>A0ABQ3QKF5_9ACTN</name>
<keyword evidence="2" id="KW-0732">Signal</keyword>
<protein>
    <recommendedName>
        <fullName evidence="5">Secreted protein</fullName>
    </recommendedName>
</protein>
<feature type="chain" id="PRO_5047403744" description="Secreted protein" evidence="2">
    <location>
        <begin position="28"/>
        <end position="85"/>
    </location>
</feature>
<accession>A0ABQ3QKF5</accession>
<evidence type="ECO:0000313" key="4">
    <source>
        <dbReference type="Proteomes" id="UP001050808"/>
    </source>
</evidence>
<dbReference type="Proteomes" id="UP001050808">
    <property type="component" value="Unassembled WGS sequence"/>
</dbReference>
<comment type="caution">
    <text evidence="3">The sequence shown here is derived from an EMBL/GenBank/DDBJ whole genome shotgun (WGS) entry which is preliminary data.</text>
</comment>
<dbReference type="RefSeq" id="WP_189960914.1">
    <property type="nucleotide sequence ID" value="NZ_BMUA01000002.1"/>
</dbReference>
<organism evidence="3 4">
    <name type="scientific">Streptomyces violascens</name>
    <dbReference type="NCBI Taxonomy" id="67381"/>
    <lineage>
        <taxon>Bacteria</taxon>
        <taxon>Bacillati</taxon>
        <taxon>Actinomycetota</taxon>
        <taxon>Actinomycetes</taxon>
        <taxon>Kitasatosporales</taxon>
        <taxon>Streptomycetaceae</taxon>
        <taxon>Streptomyces</taxon>
    </lineage>
</organism>